<keyword evidence="2" id="KW-1185">Reference proteome</keyword>
<protein>
    <submittedName>
        <fullName evidence="1">Ectoine utilization protein EutA</fullName>
    </submittedName>
</protein>
<proteinExistence type="predicted"/>
<name>A0A8K0VB05_9RHOB</name>
<comment type="caution">
    <text evidence="1">The sequence shown here is derived from an EMBL/GenBank/DDBJ whole genome shotgun (WGS) entry which is preliminary data.</text>
</comment>
<sequence length="249" mass="25930">MSPPSPLYADRSSGPARLGLVALATDLTIEHDLQSLMPEGARLHVSRVAYANPTTPENLRAMAPHIAAAADLILPGIPLASIGYGCTSGSVVIGDAVLADTIGMVRSGVPVRTPPHAAVEGFRALGVRRLSLLTAYVPETTAPMADYFTAAGFDLVRVRGMGIADDRDIAMVTDEALIAAARDADHPEAEAMFVACTALPVLPLIDRIEAMLGKPVVSSNQALGWAMLRAAGFDTPGPGALFRLKDAPS</sequence>
<gene>
    <name evidence="1" type="ORF">JL811_06670</name>
</gene>
<reference evidence="1" key="1">
    <citation type="submission" date="2021-01" db="EMBL/GenBank/DDBJ databases">
        <title>Tabrizicola alba sp. nov. a motile alkaliphilic bacterium isolated from a soda lake.</title>
        <authorList>
            <person name="Szuroczki S."/>
            <person name="Abbaszade G."/>
            <person name="Schumann P."/>
            <person name="Toth E."/>
        </authorList>
    </citation>
    <scope>NUCLEOTIDE SEQUENCE</scope>
    <source>
        <strain evidence="1">DMG-N-6</strain>
    </source>
</reference>
<dbReference type="RefSeq" id="WP_202687706.1">
    <property type="nucleotide sequence ID" value="NZ_JAESVN010000002.1"/>
</dbReference>
<dbReference type="InterPro" id="IPR053714">
    <property type="entry name" value="Iso_Racemase_Enz_sf"/>
</dbReference>
<organism evidence="1 2">
    <name type="scientific">Szabonella alba</name>
    <dbReference type="NCBI Taxonomy" id="2804194"/>
    <lineage>
        <taxon>Bacteria</taxon>
        <taxon>Pseudomonadati</taxon>
        <taxon>Pseudomonadota</taxon>
        <taxon>Alphaproteobacteria</taxon>
        <taxon>Rhodobacterales</taxon>
        <taxon>Paracoccaceae</taxon>
        <taxon>Szabonella</taxon>
    </lineage>
</organism>
<dbReference type="PIRSF" id="PIRSF015736">
    <property type="entry name" value="MI"/>
    <property type="match status" value="1"/>
</dbReference>
<dbReference type="InterPro" id="IPR026286">
    <property type="entry name" value="MaiA/AMDase"/>
</dbReference>
<evidence type="ECO:0000313" key="2">
    <source>
        <dbReference type="Proteomes" id="UP000648908"/>
    </source>
</evidence>
<accession>A0A8K0VB05</accession>
<dbReference type="Pfam" id="PF17645">
    <property type="entry name" value="Amdase"/>
    <property type="match status" value="1"/>
</dbReference>
<dbReference type="Gene3D" id="3.40.50.12500">
    <property type="match status" value="1"/>
</dbReference>
<dbReference type="EMBL" id="JAESVN010000002">
    <property type="protein sequence ID" value="MBL4916903.1"/>
    <property type="molecule type" value="Genomic_DNA"/>
</dbReference>
<dbReference type="PANTHER" id="PTHR40267:SF1">
    <property type="entry name" value="BLR3294 PROTEIN"/>
    <property type="match status" value="1"/>
</dbReference>
<evidence type="ECO:0000313" key="1">
    <source>
        <dbReference type="EMBL" id="MBL4916903.1"/>
    </source>
</evidence>
<dbReference type="PANTHER" id="PTHR40267">
    <property type="entry name" value="BLR3294 PROTEIN"/>
    <property type="match status" value="1"/>
</dbReference>
<dbReference type="AlphaFoldDB" id="A0A8K0VB05"/>
<dbReference type="Proteomes" id="UP000648908">
    <property type="component" value="Unassembled WGS sequence"/>
</dbReference>